<organism evidence="3 4">
    <name type="scientific">Bifidobacterium cuniculi</name>
    <dbReference type="NCBI Taxonomy" id="1688"/>
    <lineage>
        <taxon>Bacteria</taxon>
        <taxon>Bacillati</taxon>
        <taxon>Actinomycetota</taxon>
        <taxon>Actinomycetes</taxon>
        <taxon>Bifidobacteriales</taxon>
        <taxon>Bifidobacteriaceae</taxon>
        <taxon>Bifidobacterium</taxon>
    </lineage>
</organism>
<name>A0A087B3Y7_9BIFI</name>
<feature type="region of interest" description="Disordered" evidence="1">
    <location>
        <begin position="25"/>
        <end position="46"/>
    </location>
</feature>
<gene>
    <name evidence="3" type="ORF">BCUN_0232</name>
</gene>
<dbReference type="eggNOG" id="COG0467">
    <property type="taxonomic scope" value="Bacteria"/>
</dbReference>
<dbReference type="SMART" id="SM00943">
    <property type="entry name" value="Prim-Pol"/>
    <property type="match status" value="1"/>
</dbReference>
<dbReference type="AlphaFoldDB" id="A0A087B3Y7"/>
<feature type="domain" description="DNA primase/polymerase bifunctional N-terminal" evidence="2">
    <location>
        <begin position="12"/>
        <end position="180"/>
    </location>
</feature>
<dbReference type="Pfam" id="PF09250">
    <property type="entry name" value="Prim-Pol"/>
    <property type="match status" value="1"/>
</dbReference>
<evidence type="ECO:0000256" key="1">
    <source>
        <dbReference type="SAM" id="MobiDB-lite"/>
    </source>
</evidence>
<dbReference type="Gene3D" id="3.40.50.300">
    <property type="entry name" value="P-loop containing nucleotide triphosphate hydrolases"/>
    <property type="match status" value="1"/>
</dbReference>
<dbReference type="OrthoDB" id="3171622at2"/>
<accession>A0A087B3Y7</accession>
<proteinExistence type="predicted"/>
<comment type="caution">
    <text evidence="3">The sequence shown here is derived from an EMBL/GenBank/DDBJ whole genome shotgun (WGS) entry which is preliminary data.</text>
</comment>
<dbReference type="CDD" id="cd04859">
    <property type="entry name" value="Prim_Pol"/>
    <property type="match status" value="1"/>
</dbReference>
<keyword evidence="4" id="KW-1185">Reference proteome</keyword>
<evidence type="ECO:0000313" key="4">
    <source>
        <dbReference type="Proteomes" id="UP000029067"/>
    </source>
</evidence>
<dbReference type="EMBL" id="JGYV01000001">
    <property type="protein sequence ID" value="KFI65737.1"/>
    <property type="molecule type" value="Genomic_DNA"/>
</dbReference>
<reference evidence="3 4" key="1">
    <citation type="submission" date="2014-03" db="EMBL/GenBank/DDBJ databases">
        <title>Genomics of Bifidobacteria.</title>
        <authorList>
            <person name="Ventura M."/>
            <person name="Milani C."/>
            <person name="Lugli G.A."/>
        </authorList>
    </citation>
    <scope>NUCLEOTIDE SEQUENCE [LARGE SCALE GENOMIC DNA]</scope>
    <source>
        <strain evidence="3 4">LMG 10738</strain>
    </source>
</reference>
<dbReference type="InterPro" id="IPR027417">
    <property type="entry name" value="P-loop_NTPase"/>
</dbReference>
<dbReference type="SUPFAM" id="SSF56747">
    <property type="entry name" value="Prim-pol domain"/>
    <property type="match status" value="1"/>
</dbReference>
<feature type="region of interest" description="Disordered" evidence="1">
    <location>
        <begin position="335"/>
        <end position="363"/>
    </location>
</feature>
<dbReference type="Pfam" id="PF13481">
    <property type="entry name" value="AAA_25"/>
    <property type="match status" value="1"/>
</dbReference>
<dbReference type="RefSeq" id="WP_033515079.1">
    <property type="nucleotide sequence ID" value="NZ_JGYV01000001.1"/>
</dbReference>
<dbReference type="SUPFAM" id="SSF52540">
    <property type="entry name" value="P-loop containing nucleoside triphosphate hydrolases"/>
    <property type="match status" value="1"/>
</dbReference>
<evidence type="ECO:0000259" key="2">
    <source>
        <dbReference type="SMART" id="SM00943"/>
    </source>
</evidence>
<dbReference type="InterPro" id="IPR015330">
    <property type="entry name" value="DNA_primase/pol_bifunc_N"/>
</dbReference>
<protein>
    <submittedName>
        <fullName evidence="3">Transcriptional regulator, BlaI/MecI/CopY family</fullName>
    </submittedName>
</protein>
<feature type="region of interest" description="Disordered" evidence="1">
    <location>
        <begin position="195"/>
        <end position="216"/>
    </location>
</feature>
<dbReference type="STRING" id="1688.BCUN_0232"/>
<evidence type="ECO:0000313" key="3">
    <source>
        <dbReference type="EMBL" id="KFI65737.1"/>
    </source>
</evidence>
<dbReference type="Proteomes" id="UP000029067">
    <property type="component" value="Unassembled WGS sequence"/>
</dbReference>
<sequence length="751" mass="82796">MDSTIHGYAQAAPLYRAAGWAQAFPLPEGRKQPPPKGATGGSQQPITDQQMAAWAASNPDGNTGISMPDGILVIDIDSADGHNRKADGWEGIQQLVPDLGELPATWTSTAHGPEHPYAHRFYQVPTGLKWKGGAVEGVDLLRHAHRYAVVWPSIHPTGEQYRWYTPDGTEADHIPTPGELTALPDSWVAFLRQPDRPDRGRQLTPMPNGTPVTDDSMCPAVRGFLDKILREPAAKGSRHDTMTEAVWALIRFMEEGHRGVQEALSILHPIFVQSITPDRPGGQAEAEREWAAIGRGALNKNTCIQGAIDPCTQPPDDAITPQEIQEIEETATTGPKEVNTNMEPDRWANPPQQPTSEPTQARTMKPAVPSTWGRVNLADWADGNPNPAPSLLTRTDGISLLYRGRVNDLHGEPESGKSLLAQIATADLLAKHGRVAYIDLEDGPGGMIQRLRLLGVTDSIITDPDLFDYRNPTGRPDTQNNIADFTDLLDAAYDLIVFDGINNLMAGCGLDQDKAGDIAWLYQHLLNPCADSGAAVLTVDHVVKAKDAQGRFAAGSIQKLAQISGASYFVTPTKTIGRGIKGEITLRLAKDRNGYLSEHCAPANRNDRLREAARIEVDSTDRIRIRVTIGKPTMLPVAGEEPRKTKPTWVMERISRMLKTEGGWNSVNKIDKWLREDGKGVRHSTVMEALDLLLEGNFVRRQTGAKRANEYRYERLYSEMDDPESDNYQYRITDEELNDFLDQGDDDEPEF</sequence>